<name>A0AAN8K0V0_PATCE</name>
<dbReference type="PANTHER" id="PTHR11214:SF314">
    <property type="entry name" value="HEXOSYLTRANSFERASE"/>
    <property type="match status" value="1"/>
</dbReference>
<dbReference type="PANTHER" id="PTHR11214">
    <property type="entry name" value="BETA-1,3-N-ACETYLGLUCOSAMINYLTRANSFERASE"/>
    <property type="match status" value="1"/>
</dbReference>
<dbReference type="EMBL" id="JAZGQO010000004">
    <property type="protein sequence ID" value="KAK6187336.1"/>
    <property type="molecule type" value="Genomic_DNA"/>
</dbReference>
<gene>
    <name evidence="12" type="ORF">SNE40_005392</name>
</gene>
<evidence type="ECO:0000256" key="6">
    <source>
        <dbReference type="ARBA" id="ARBA00022968"/>
    </source>
</evidence>
<proteinExistence type="inferred from homology"/>
<keyword evidence="4" id="KW-0808">Transferase</keyword>
<keyword evidence="6 11" id="KW-0735">Signal-anchor</keyword>
<evidence type="ECO:0000256" key="5">
    <source>
        <dbReference type="ARBA" id="ARBA00022692"/>
    </source>
</evidence>
<evidence type="ECO:0000256" key="10">
    <source>
        <dbReference type="ARBA" id="ARBA00023180"/>
    </source>
</evidence>
<dbReference type="GO" id="GO:0006493">
    <property type="term" value="P:protein O-linked glycosylation"/>
    <property type="evidence" value="ECO:0007669"/>
    <property type="project" value="TreeGrafter"/>
</dbReference>
<keyword evidence="9 11" id="KW-0472">Membrane</keyword>
<protein>
    <recommendedName>
        <fullName evidence="11">Hexosyltransferase</fullName>
        <ecNumber evidence="11">2.4.1.-</ecNumber>
    </recommendedName>
</protein>
<dbReference type="Gene3D" id="3.90.550.50">
    <property type="match status" value="1"/>
</dbReference>
<dbReference type="EC" id="2.4.1.-" evidence="11"/>
<keyword evidence="8 11" id="KW-0333">Golgi apparatus</keyword>
<dbReference type="Proteomes" id="UP001347796">
    <property type="component" value="Unassembled WGS sequence"/>
</dbReference>
<comment type="caution">
    <text evidence="12">The sequence shown here is derived from an EMBL/GenBank/DDBJ whole genome shotgun (WGS) entry which is preliminary data.</text>
</comment>
<dbReference type="Pfam" id="PF01762">
    <property type="entry name" value="Galactosyl_T"/>
    <property type="match status" value="1"/>
</dbReference>
<evidence type="ECO:0000313" key="13">
    <source>
        <dbReference type="Proteomes" id="UP001347796"/>
    </source>
</evidence>
<dbReference type="AlphaFoldDB" id="A0AAN8K0V0"/>
<evidence type="ECO:0000256" key="7">
    <source>
        <dbReference type="ARBA" id="ARBA00022989"/>
    </source>
</evidence>
<evidence type="ECO:0000256" key="3">
    <source>
        <dbReference type="ARBA" id="ARBA00022676"/>
    </source>
</evidence>
<comment type="subcellular location">
    <subcellularLocation>
        <location evidence="1 11">Golgi apparatus membrane</location>
        <topology evidence="1 11">Single-pass type II membrane protein</topology>
    </subcellularLocation>
</comment>
<organism evidence="12 13">
    <name type="scientific">Patella caerulea</name>
    <name type="common">Rayed Mediterranean limpet</name>
    <dbReference type="NCBI Taxonomy" id="87958"/>
    <lineage>
        <taxon>Eukaryota</taxon>
        <taxon>Metazoa</taxon>
        <taxon>Spiralia</taxon>
        <taxon>Lophotrochozoa</taxon>
        <taxon>Mollusca</taxon>
        <taxon>Gastropoda</taxon>
        <taxon>Patellogastropoda</taxon>
        <taxon>Patelloidea</taxon>
        <taxon>Patellidae</taxon>
        <taxon>Patella</taxon>
    </lineage>
</organism>
<evidence type="ECO:0000256" key="1">
    <source>
        <dbReference type="ARBA" id="ARBA00004323"/>
    </source>
</evidence>
<keyword evidence="13" id="KW-1185">Reference proteome</keyword>
<evidence type="ECO:0000256" key="11">
    <source>
        <dbReference type="RuleBase" id="RU363063"/>
    </source>
</evidence>
<keyword evidence="7 11" id="KW-1133">Transmembrane helix</keyword>
<evidence type="ECO:0000256" key="4">
    <source>
        <dbReference type="ARBA" id="ARBA00022679"/>
    </source>
</evidence>
<feature type="transmembrane region" description="Helical" evidence="11">
    <location>
        <begin position="49"/>
        <end position="69"/>
    </location>
</feature>
<keyword evidence="5 11" id="KW-0812">Transmembrane</keyword>
<reference evidence="12 13" key="1">
    <citation type="submission" date="2024-01" db="EMBL/GenBank/DDBJ databases">
        <title>The genome of the rayed Mediterranean limpet Patella caerulea (Linnaeus, 1758).</title>
        <authorList>
            <person name="Anh-Thu Weber A."/>
            <person name="Halstead-Nussloch G."/>
        </authorList>
    </citation>
    <scope>NUCLEOTIDE SEQUENCE [LARGE SCALE GENOMIC DNA]</scope>
    <source>
        <strain evidence="12">AATW-2023a</strain>
        <tissue evidence="12">Whole specimen</tissue>
    </source>
</reference>
<evidence type="ECO:0000256" key="9">
    <source>
        <dbReference type="ARBA" id="ARBA00023136"/>
    </source>
</evidence>
<keyword evidence="10" id="KW-0325">Glycoprotein</keyword>
<evidence type="ECO:0000256" key="8">
    <source>
        <dbReference type="ARBA" id="ARBA00023034"/>
    </source>
</evidence>
<dbReference type="FunFam" id="3.90.550.50:FF:000001">
    <property type="entry name" value="Hexosyltransferase"/>
    <property type="match status" value="1"/>
</dbReference>
<dbReference type="InterPro" id="IPR002659">
    <property type="entry name" value="Glyco_trans_31"/>
</dbReference>
<keyword evidence="3 11" id="KW-0328">Glycosyltransferase</keyword>
<evidence type="ECO:0000256" key="2">
    <source>
        <dbReference type="ARBA" id="ARBA00008661"/>
    </source>
</evidence>
<dbReference type="GO" id="GO:0000139">
    <property type="term" value="C:Golgi membrane"/>
    <property type="evidence" value="ECO:0007669"/>
    <property type="project" value="UniProtKB-SubCell"/>
</dbReference>
<accession>A0AAN8K0V0</accession>
<dbReference type="GO" id="GO:0016758">
    <property type="term" value="F:hexosyltransferase activity"/>
    <property type="evidence" value="ECO:0007669"/>
    <property type="project" value="InterPro"/>
</dbReference>
<comment type="similarity">
    <text evidence="2 11">Belongs to the glycosyltransferase 31 family.</text>
</comment>
<sequence>MNHLNVEEKGWIRYNINGFGILKEYMLSLSKRQLKRFATLLSGIVRTPIYLVLLVVIMYMGFLNIYLSLTINILPVRRDRCTGCFQLNFTSIIHNGNICKVRGDNPIELFVIIFTTHNNIQKREAIRATWMSVSKNNTSRIRYAFFLGLSGNMTMNKMIETEAAIFNDILMEDFQDSYLNLTYKTLMGFKYVAKLCNKTKYILKTEDNMWINIVGLQSMLQNVTTDLDNAVAGACQYNAYPNGDKDSKWFASYQSFSQATYPGLCSGTGYVLKSHVLRNIYEVSKDVPLSHLEDVYISRCVHRLGYHLLPFPGFLMPVTDPCVMKSDEVITSHEVSPEYLKTIWTTTCD</sequence>
<evidence type="ECO:0000313" key="12">
    <source>
        <dbReference type="EMBL" id="KAK6187336.1"/>
    </source>
</evidence>